<evidence type="ECO:0000313" key="2">
    <source>
        <dbReference type="EMBL" id="ARW49339.1"/>
    </source>
</evidence>
<keyword evidence="2" id="KW-0614">Plasmid</keyword>
<dbReference type="Proteomes" id="UP000196205">
    <property type="component" value="Plasmid pAP1342-3"/>
</dbReference>
<evidence type="ECO:0000313" key="3">
    <source>
        <dbReference type="Proteomes" id="UP000196205"/>
    </source>
</evidence>
<evidence type="ECO:0000256" key="1">
    <source>
        <dbReference type="SAM" id="MobiDB-lite"/>
    </source>
</evidence>
<proteinExistence type="predicted"/>
<gene>
    <name evidence="2" type="ORF">S1001342_03049</name>
</gene>
<geneLocation type="plasmid" evidence="3">
    <name>pap1342-3</name>
</geneLocation>
<dbReference type="AlphaFoldDB" id="A0A1Y0Y2B6"/>
<dbReference type="OrthoDB" id="7224416at2"/>
<accession>A0A1Y0Y2B6</accession>
<reference evidence="2 3" key="1">
    <citation type="submission" date="2017-05" db="EMBL/GenBank/DDBJ databases">
        <title>Genome sequence of Acetobacter pasteurianus subsp. pasteurianus strain SRCM101342.</title>
        <authorList>
            <person name="Cho S.H."/>
        </authorList>
    </citation>
    <scope>NUCLEOTIDE SEQUENCE [LARGE SCALE GENOMIC DNA]</scope>
    <source>
        <strain evidence="2 3">SRCM101342</strain>
        <plasmid evidence="3">pap1342-3</plasmid>
    </source>
</reference>
<feature type="region of interest" description="Disordered" evidence="1">
    <location>
        <begin position="1"/>
        <end position="20"/>
    </location>
</feature>
<protein>
    <submittedName>
        <fullName evidence="2">Uncharacterized protein</fullName>
    </submittedName>
</protein>
<feature type="compositionally biased region" description="Polar residues" evidence="1">
    <location>
        <begin position="1"/>
        <end position="16"/>
    </location>
</feature>
<dbReference type="EMBL" id="CP021512">
    <property type="protein sequence ID" value="ARW49339.1"/>
    <property type="molecule type" value="Genomic_DNA"/>
</dbReference>
<name>A0A1Y0Y2B6_ACEPA</name>
<organism evidence="2 3">
    <name type="scientific">Acetobacter pasteurianus subsp. pasteurianus</name>
    <dbReference type="NCBI Taxonomy" id="481145"/>
    <lineage>
        <taxon>Bacteria</taxon>
        <taxon>Pseudomonadati</taxon>
        <taxon>Pseudomonadota</taxon>
        <taxon>Alphaproteobacteria</taxon>
        <taxon>Acetobacterales</taxon>
        <taxon>Acetobacteraceae</taxon>
        <taxon>Acetobacter</taxon>
    </lineage>
</organism>
<sequence>MDRHTPSSQPGASSRQADLFGYRKPRTPRRYLAHMSDVGDHGCIYEPGNTCVALFSCARCGWESGWLERRNKTHVLQGVPCMKCNDQAKGSLAD</sequence>
<dbReference type="RefSeq" id="WP_087652351.1">
    <property type="nucleotide sequence ID" value="NZ_CP021512.1"/>
</dbReference>